<sequence length="173" mass="20078">MVGSGKEYDNEFMQDIEFYVFQGTFVITSVIVYLHTIMIVLNPDGEPAVTKLWLLGSAVFLFGYIGWHIDLHFCSAVNQLPFALPNPQLHAWWHMTASYGSYILCVLVSYERTKIIGKKPIIKWIFNILPYVQLSLNNTNKNDEKRLFKSKKESLYDDENDHDEKVPLLKDEN</sequence>
<evidence type="ECO:0000256" key="4">
    <source>
        <dbReference type="ARBA" id="ARBA00022801"/>
    </source>
</evidence>
<dbReference type="GO" id="GO:0016811">
    <property type="term" value="F:hydrolase activity, acting on carbon-nitrogen (but not peptide) bonds, in linear amides"/>
    <property type="evidence" value="ECO:0007669"/>
    <property type="project" value="InterPro"/>
</dbReference>
<dbReference type="GO" id="GO:0006672">
    <property type="term" value="P:ceramide metabolic process"/>
    <property type="evidence" value="ECO:0007669"/>
    <property type="project" value="InterPro"/>
</dbReference>
<evidence type="ECO:0000256" key="6">
    <source>
        <dbReference type="ARBA" id="ARBA00023136"/>
    </source>
</evidence>
<name>A0A2Z6R3V7_9GLOM</name>
<keyword evidence="4" id="KW-0378">Hydrolase</keyword>
<gene>
    <name evidence="10" type="ORF">RclHR1_01900006</name>
</gene>
<reference evidence="10 11" key="1">
    <citation type="submission" date="2017-11" db="EMBL/GenBank/DDBJ databases">
        <title>The genome of Rhizophagus clarus HR1 reveals common genetic basis of auxotrophy among arbuscular mycorrhizal fungi.</title>
        <authorList>
            <person name="Kobayashi Y."/>
        </authorList>
    </citation>
    <scope>NUCLEOTIDE SEQUENCE [LARGE SCALE GENOMIC DNA]</scope>
    <source>
        <strain evidence="10 11">HR1</strain>
    </source>
</reference>
<feature type="transmembrane region" description="Helical" evidence="9">
    <location>
        <begin position="20"/>
        <end position="40"/>
    </location>
</feature>
<feature type="transmembrane region" description="Helical" evidence="9">
    <location>
        <begin position="89"/>
        <end position="110"/>
    </location>
</feature>
<dbReference type="STRING" id="94130.A0A2Z6R3V7"/>
<evidence type="ECO:0000313" key="10">
    <source>
        <dbReference type="EMBL" id="GBB91641.1"/>
    </source>
</evidence>
<evidence type="ECO:0000256" key="9">
    <source>
        <dbReference type="SAM" id="Phobius"/>
    </source>
</evidence>
<dbReference type="GO" id="GO:0046872">
    <property type="term" value="F:metal ion binding"/>
    <property type="evidence" value="ECO:0007669"/>
    <property type="project" value="UniProtKB-KW"/>
</dbReference>
<dbReference type="AlphaFoldDB" id="A0A2Z6R3V7"/>
<evidence type="ECO:0008006" key="12">
    <source>
        <dbReference type="Google" id="ProtNLM"/>
    </source>
</evidence>
<feature type="binding site" evidence="7">
    <location>
        <position position="94"/>
    </location>
    <ligand>
        <name>Zn(2+)</name>
        <dbReference type="ChEBI" id="CHEBI:29105"/>
        <note>catalytic</note>
    </ligand>
</feature>
<keyword evidence="7" id="KW-0862">Zinc</keyword>
<keyword evidence="6 9" id="KW-0472">Membrane</keyword>
<feature type="compositionally biased region" description="Basic and acidic residues" evidence="8">
    <location>
        <begin position="162"/>
        <end position="173"/>
    </location>
</feature>
<evidence type="ECO:0000256" key="2">
    <source>
        <dbReference type="ARBA" id="ARBA00009780"/>
    </source>
</evidence>
<dbReference type="GO" id="GO:0005789">
    <property type="term" value="C:endoplasmic reticulum membrane"/>
    <property type="evidence" value="ECO:0007669"/>
    <property type="project" value="TreeGrafter"/>
</dbReference>
<proteinExistence type="inferred from homology"/>
<keyword evidence="5 9" id="KW-1133">Transmembrane helix</keyword>
<evidence type="ECO:0000256" key="1">
    <source>
        <dbReference type="ARBA" id="ARBA00004141"/>
    </source>
</evidence>
<feature type="transmembrane region" description="Helical" evidence="9">
    <location>
        <begin position="52"/>
        <end position="69"/>
    </location>
</feature>
<keyword evidence="7" id="KW-0479">Metal-binding</keyword>
<feature type="binding site" evidence="7">
    <location>
        <position position="90"/>
    </location>
    <ligand>
        <name>Zn(2+)</name>
        <dbReference type="ChEBI" id="CHEBI:29105"/>
        <note>catalytic</note>
    </ligand>
</feature>
<dbReference type="InterPro" id="IPR008901">
    <property type="entry name" value="ACER"/>
</dbReference>
<dbReference type="EMBL" id="BEXD01001002">
    <property type="protein sequence ID" value="GBB91641.1"/>
    <property type="molecule type" value="Genomic_DNA"/>
</dbReference>
<keyword evidence="11" id="KW-1185">Reference proteome</keyword>
<protein>
    <recommendedName>
        <fullName evidence="12">Alkaline ceramidase</fullName>
    </recommendedName>
</protein>
<dbReference type="PANTHER" id="PTHR46187">
    <property type="entry name" value="ALKALINE CERAMIDASE 3"/>
    <property type="match status" value="1"/>
</dbReference>
<comment type="caution">
    <text evidence="10">The sequence shown here is derived from an EMBL/GenBank/DDBJ whole genome shotgun (WGS) entry which is preliminary data.</text>
</comment>
<comment type="similarity">
    <text evidence="2">Belongs to the alkaline ceramidase family.</text>
</comment>
<organism evidence="10 11">
    <name type="scientific">Rhizophagus clarus</name>
    <dbReference type="NCBI Taxonomy" id="94130"/>
    <lineage>
        <taxon>Eukaryota</taxon>
        <taxon>Fungi</taxon>
        <taxon>Fungi incertae sedis</taxon>
        <taxon>Mucoromycota</taxon>
        <taxon>Glomeromycotina</taxon>
        <taxon>Glomeromycetes</taxon>
        <taxon>Glomerales</taxon>
        <taxon>Glomeraceae</taxon>
        <taxon>Rhizophagus</taxon>
    </lineage>
</organism>
<dbReference type="Pfam" id="PF05875">
    <property type="entry name" value="Ceramidase"/>
    <property type="match status" value="1"/>
</dbReference>
<comment type="cofactor">
    <cofactor evidence="7">
        <name>Zn(2+)</name>
        <dbReference type="ChEBI" id="CHEBI:29105"/>
    </cofactor>
</comment>
<evidence type="ECO:0000256" key="7">
    <source>
        <dbReference type="PIRSR" id="PIRSR608901-2"/>
    </source>
</evidence>
<dbReference type="Proteomes" id="UP000247702">
    <property type="component" value="Unassembled WGS sequence"/>
</dbReference>
<evidence type="ECO:0000256" key="5">
    <source>
        <dbReference type="ARBA" id="ARBA00022989"/>
    </source>
</evidence>
<evidence type="ECO:0000256" key="3">
    <source>
        <dbReference type="ARBA" id="ARBA00022692"/>
    </source>
</evidence>
<comment type="subcellular location">
    <subcellularLocation>
        <location evidence="1">Membrane</location>
        <topology evidence="1">Multi-pass membrane protein</topology>
    </subcellularLocation>
</comment>
<accession>A0A2Z6R3V7</accession>
<feature type="region of interest" description="Disordered" evidence="8">
    <location>
        <begin position="154"/>
        <end position="173"/>
    </location>
</feature>
<evidence type="ECO:0000256" key="8">
    <source>
        <dbReference type="SAM" id="MobiDB-lite"/>
    </source>
</evidence>
<keyword evidence="3 9" id="KW-0812">Transmembrane</keyword>
<dbReference type="PANTHER" id="PTHR46187:SF3">
    <property type="entry name" value="ALKALINE CERAMIDASE 3"/>
    <property type="match status" value="1"/>
</dbReference>
<evidence type="ECO:0000313" key="11">
    <source>
        <dbReference type="Proteomes" id="UP000247702"/>
    </source>
</evidence>